<keyword evidence="6" id="KW-1185">Reference proteome</keyword>
<dbReference type="InterPro" id="IPR036962">
    <property type="entry name" value="Glyco_hydro_3_N_sf"/>
</dbReference>
<dbReference type="Gene3D" id="3.20.20.300">
    <property type="entry name" value="Glycoside hydrolase, family 3, N-terminal domain"/>
    <property type="match status" value="1"/>
</dbReference>
<dbReference type="RefSeq" id="WP_229729951.1">
    <property type="nucleotide sequence ID" value="NZ_BMFU01000006.1"/>
</dbReference>
<dbReference type="EMBL" id="BMFU01000006">
    <property type="protein sequence ID" value="GGH63829.1"/>
    <property type="molecule type" value="Genomic_DNA"/>
</dbReference>
<proteinExistence type="inferred from homology"/>
<comment type="caution">
    <text evidence="5">The sequence shown here is derived from an EMBL/GenBank/DDBJ whole genome shotgun (WGS) entry which is preliminary data.</text>
</comment>
<reference evidence="6" key="1">
    <citation type="journal article" date="2019" name="Int. J. Syst. Evol. Microbiol.">
        <title>The Global Catalogue of Microorganisms (GCM) 10K type strain sequencing project: providing services to taxonomists for standard genome sequencing and annotation.</title>
        <authorList>
            <consortium name="The Broad Institute Genomics Platform"/>
            <consortium name="The Broad Institute Genome Sequencing Center for Infectious Disease"/>
            <person name="Wu L."/>
            <person name="Ma J."/>
        </authorList>
    </citation>
    <scope>NUCLEOTIDE SEQUENCE [LARGE SCALE GENOMIC DNA]</scope>
    <source>
        <strain evidence="6">CGMCC 1.12770</strain>
    </source>
</reference>
<name>A0ABQ1ZHZ0_9BACL</name>
<evidence type="ECO:0000259" key="4">
    <source>
        <dbReference type="Pfam" id="PF00933"/>
    </source>
</evidence>
<accession>A0ABQ1ZHZ0</accession>
<comment type="similarity">
    <text evidence="1">Belongs to the glycosyl hydrolase 3 family.</text>
</comment>
<evidence type="ECO:0000313" key="6">
    <source>
        <dbReference type="Proteomes" id="UP000652153"/>
    </source>
</evidence>
<gene>
    <name evidence="5" type="ORF">GCM10008014_41610</name>
</gene>
<dbReference type="InterPro" id="IPR017853">
    <property type="entry name" value="GH"/>
</dbReference>
<keyword evidence="3" id="KW-0326">Glycosidase</keyword>
<protein>
    <recommendedName>
        <fullName evidence="4">Glycoside hydrolase family 3 N-terminal domain-containing protein</fullName>
    </recommendedName>
</protein>
<dbReference type="SUPFAM" id="SSF51445">
    <property type="entry name" value="(Trans)glycosidases"/>
    <property type="match status" value="1"/>
</dbReference>
<dbReference type="Gene3D" id="3.40.50.1700">
    <property type="entry name" value="Glycoside hydrolase family 3 C-terminal domain"/>
    <property type="match status" value="1"/>
</dbReference>
<dbReference type="NCBIfam" id="NF003740">
    <property type="entry name" value="PRK05337.1"/>
    <property type="match status" value="1"/>
</dbReference>
<evidence type="ECO:0000256" key="3">
    <source>
        <dbReference type="ARBA" id="ARBA00023295"/>
    </source>
</evidence>
<organism evidence="5 6">
    <name type="scientific">Paenibacillus silvae</name>
    <dbReference type="NCBI Taxonomy" id="1325358"/>
    <lineage>
        <taxon>Bacteria</taxon>
        <taxon>Bacillati</taxon>
        <taxon>Bacillota</taxon>
        <taxon>Bacilli</taxon>
        <taxon>Bacillales</taxon>
        <taxon>Paenibacillaceae</taxon>
        <taxon>Paenibacillus</taxon>
    </lineage>
</organism>
<evidence type="ECO:0000256" key="1">
    <source>
        <dbReference type="ARBA" id="ARBA00005336"/>
    </source>
</evidence>
<dbReference type="Proteomes" id="UP000652153">
    <property type="component" value="Unassembled WGS sequence"/>
</dbReference>
<evidence type="ECO:0000256" key="2">
    <source>
        <dbReference type="ARBA" id="ARBA00022801"/>
    </source>
</evidence>
<dbReference type="InterPro" id="IPR001764">
    <property type="entry name" value="Glyco_hydro_3_N"/>
</dbReference>
<keyword evidence="2" id="KW-0378">Hydrolase</keyword>
<sequence>MRSLKDTVKQRLGQMSLRDKIGQMLLCGFHGTEPEGEVEELLRGYPIGGIVYFARNVVSPEQVERLSSGLQDIAQASGNVPLWIAIDQEGGMVARITQGIALMPGQMAIAAAGSTQDAYEAARISGMELKSMGINMNFAPVLDVNNNANNPVIGVRSFGESPEAVAEFGAATIAGFQNAGMAATAKHFPGHGDTDTDSHLDLPVITHDKARVNRVELAPFRAAIVEGVDAMMSAHIYFPALEPERLPVTLSHSVLTGLLRKELGYEGMIVTDCMEMNAIAVHYGTVDAAVLAVEAGADMVLISHTAQLQMEAFAALENAVSSGRISERRINESVKRLLTYKAKRGLLEMESSTAIEAFMAKTNNVSGKQEPEEQQRMNGESVMTSITAPGDMPINQSMNGMEPTIDDEPLSDMEQVTDMKQVTDMELKSAMKPQSALASSHASLRRNDPLHHKVARRISEKSITRVRDTQHMLPLQKERTLVITVAAEVTSIADEQLDEAATLGAALSAQGLDVVDLMVAADEIAISSARLLQAAEAEDVKQIVVGTYNAGSPSGDPQCRLIGWIGQLGKPLAVVALRSPYDLQKLPDVQTYIAAYESRPLAMSSAAKAMMGQIPFEGRLPVSLD</sequence>
<dbReference type="InterPro" id="IPR036881">
    <property type="entry name" value="Glyco_hydro_3_C_sf"/>
</dbReference>
<dbReference type="PANTHER" id="PTHR30480:SF16">
    <property type="entry name" value="GLYCOSIDE HYDROLASE FAMILY 3 DOMAIN PROTEIN"/>
    <property type="match status" value="1"/>
</dbReference>
<evidence type="ECO:0000313" key="5">
    <source>
        <dbReference type="EMBL" id="GGH63829.1"/>
    </source>
</evidence>
<dbReference type="PANTHER" id="PTHR30480">
    <property type="entry name" value="BETA-HEXOSAMINIDASE-RELATED"/>
    <property type="match status" value="1"/>
</dbReference>
<feature type="domain" description="Glycoside hydrolase family 3 N-terminal" evidence="4">
    <location>
        <begin position="17"/>
        <end position="339"/>
    </location>
</feature>
<dbReference type="InterPro" id="IPR050226">
    <property type="entry name" value="NagZ_Beta-hexosaminidase"/>
</dbReference>
<dbReference type="Pfam" id="PF00933">
    <property type="entry name" value="Glyco_hydro_3"/>
    <property type="match status" value="1"/>
</dbReference>